<reference evidence="9" key="1">
    <citation type="submission" date="2019-08" db="EMBL/GenBank/DDBJ databases">
        <authorList>
            <person name="Kucharzyk K."/>
            <person name="Murdoch R.W."/>
            <person name="Higgins S."/>
            <person name="Loffler F."/>
        </authorList>
    </citation>
    <scope>NUCLEOTIDE SEQUENCE</scope>
</reference>
<keyword evidence="3 5" id="KW-1133">Transmembrane helix</keyword>
<dbReference type="AlphaFoldDB" id="A0A644YDI8"/>
<evidence type="ECO:0000313" key="9">
    <source>
        <dbReference type="EMBL" id="MPM26605.1"/>
    </source>
</evidence>
<feature type="domain" description="NfeD-like C-terminal" evidence="6">
    <location>
        <begin position="388"/>
        <end position="437"/>
    </location>
</feature>
<dbReference type="InterPro" id="IPR012340">
    <property type="entry name" value="NA-bd_OB-fold"/>
</dbReference>
<keyword evidence="2 5" id="KW-0812">Transmembrane</keyword>
<feature type="transmembrane region" description="Helical" evidence="5">
    <location>
        <begin position="248"/>
        <end position="268"/>
    </location>
</feature>
<evidence type="ECO:0000256" key="4">
    <source>
        <dbReference type="ARBA" id="ARBA00023136"/>
    </source>
</evidence>
<dbReference type="PANTHER" id="PTHR33507">
    <property type="entry name" value="INNER MEMBRANE PROTEIN YBBJ"/>
    <property type="match status" value="1"/>
</dbReference>
<dbReference type="Pfam" id="PF01957">
    <property type="entry name" value="NfeD"/>
    <property type="match status" value="1"/>
</dbReference>
<dbReference type="Pfam" id="PF24961">
    <property type="entry name" value="NfeD_membrane"/>
    <property type="match status" value="1"/>
</dbReference>
<feature type="transmembrane region" description="Helical" evidence="5">
    <location>
        <begin position="337"/>
        <end position="359"/>
    </location>
</feature>
<sequence>MRLFSLLLLLLLNTSLFGSDPLLYVIEIKGEINASSFKKLTKGIAEAKELDAKGIIIQLNTYGGAVDAADSMRSALLDLKIPTAVFIDNQAVSAGALISIACDSIYMKKGGTIGAATVVNQTGTPMPDKYQSFMRAMMRSTAEVKGRNPSIAEAMVDPTIYIEGVIDSTKVLSLTAEEAINLDYCEGVASSLDEVAEMFLQSPGFSIQKQHLTLLDRILLFFLSPVIQGLLLMVIMGGIYFELQSPGIGFPSAAAIVAAVLYFSPLYLEGMAENWEIIVFVLGVLLLFAEIFVIPGFGIAGIGGILLMITGLTFAMIDNQFFYYDGNFDFRVIVKPISIVLLTAFLSFVGSIFLAGRLLGNNSLPRISLNTVLKESDGFVSADSAIRKLVGSTATVCTAMRPSGKIEIEGVWYDATMSLGQAERGDHVVIVKYEGGRFYCEHLPQ</sequence>
<feature type="domain" description="NfeD1b N-terminal" evidence="8">
    <location>
        <begin position="23"/>
        <end position="197"/>
    </location>
</feature>
<dbReference type="InterPro" id="IPR029045">
    <property type="entry name" value="ClpP/crotonase-like_dom_sf"/>
</dbReference>
<evidence type="ECO:0000259" key="8">
    <source>
        <dbReference type="Pfam" id="PF25145"/>
    </source>
</evidence>
<evidence type="ECO:0000259" key="7">
    <source>
        <dbReference type="Pfam" id="PF24961"/>
    </source>
</evidence>
<gene>
    <name evidence="9" type="ORF">SDC9_73109</name>
</gene>
<evidence type="ECO:0000256" key="5">
    <source>
        <dbReference type="SAM" id="Phobius"/>
    </source>
</evidence>
<evidence type="ECO:0008006" key="10">
    <source>
        <dbReference type="Google" id="ProtNLM"/>
    </source>
</evidence>
<protein>
    <recommendedName>
        <fullName evidence="10">NfeD-like C-terminal domain-containing protein</fullName>
    </recommendedName>
</protein>
<dbReference type="Gene3D" id="3.90.226.10">
    <property type="entry name" value="2-enoyl-CoA Hydratase, Chain A, domain 1"/>
    <property type="match status" value="1"/>
</dbReference>
<accession>A0A644YDI8</accession>
<dbReference type="InterPro" id="IPR002810">
    <property type="entry name" value="NfeD-like_C"/>
</dbReference>
<evidence type="ECO:0000256" key="1">
    <source>
        <dbReference type="ARBA" id="ARBA00004141"/>
    </source>
</evidence>
<comment type="caution">
    <text evidence="9">The sequence shown here is derived from an EMBL/GenBank/DDBJ whole genome shotgun (WGS) entry which is preliminary data.</text>
</comment>
<dbReference type="InterPro" id="IPR056738">
    <property type="entry name" value="NfeD1b_N"/>
</dbReference>
<dbReference type="InterPro" id="IPR052165">
    <property type="entry name" value="Membrane_assoc_protease"/>
</dbReference>
<comment type="subcellular location">
    <subcellularLocation>
        <location evidence="1">Membrane</location>
        <topology evidence="1">Multi-pass membrane protein</topology>
    </subcellularLocation>
</comment>
<dbReference type="InterPro" id="IPR056739">
    <property type="entry name" value="NfeD_membrane"/>
</dbReference>
<dbReference type="EMBL" id="VSSQ01004778">
    <property type="protein sequence ID" value="MPM26605.1"/>
    <property type="molecule type" value="Genomic_DNA"/>
</dbReference>
<evidence type="ECO:0000259" key="6">
    <source>
        <dbReference type="Pfam" id="PF01957"/>
    </source>
</evidence>
<dbReference type="GO" id="GO:0005886">
    <property type="term" value="C:plasma membrane"/>
    <property type="evidence" value="ECO:0007669"/>
    <property type="project" value="TreeGrafter"/>
</dbReference>
<proteinExistence type="predicted"/>
<dbReference type="Pfam" id="PF25145">
    <property type="entry name" value="NfeD1b_N"/>
    <property type="match status" value="1"/>
</dbReference>
<evidence type="ECO:0000256" key="2">
    <source>
        <dbReference type="ARBA" id="ARBA00022692"/>
    </source>
</evidence>
<feature type="transmembrane region" description="Helical" evidence="5">
    <location>
        <begin position="299"/>
        <end position="317"/>
    </location>
</feature>
<evidence type="ECO:0000256" key="3">
    <source>
        <dbReference type="ARBA" id="ARBA00022989"/>
    </source>
</evidence>
<dbReference type="CDD" id="cd07021">
    <property type="entry name" value="Clp_protease_NfeD_like"/>
    <property type="match status" value="1"/>
</dbReference>
<dbReference type="SUPFAM" id="SSF52096">
    <property type="entry name" value="ClpP/crotonase"/>
    <property type="match status" value="1"/>
</dbReference>
<dbReference type="Gene3D" id="2.40.50.140">
    <property type="entry name" value="Nucleic acid-binding proteins"/>
    <property type="match status" value="1"/>
</dbReference>
<dbReference type="PANTHER" id="PTHR33507:SF3">
    <property type="entry name" value="INNER MEMBRANE PROTEIN YBBJ"/>
    <property type="match status" value="1"/>
</dbReference>
<feature type="domain" description="NfeD integral membrane" evidence="7">
    <location>
        <begin position="227"/>
        <end position="349"/>
    </location>
</feature>
<feature type="transmembrane region" description="Helical" evidence="5">
    <location>
        <begin position="274"/>
        <end position="292"/>
    </location>
</feature>
<organism evidence="9">
    <name type="scientific">bioreactor metagenome</name>
    <dbReference type="NCBI Taxonomy" id="1076179"/>
    <lineage>
        <taxon>unclassified sequences</taxon>
        <taxon>metagenomes</taxon>
        <taxon>ecological metagenomes</taxon>
    </lineage>
</organism>
<keyword evidence="4 5" id="KW-0472">Membrane</keyword>
<feature type="transmembrane region" description="Helical" evidence="5">
    <location>
        <begin position="218"/>
        <end position="241"/>
    </location>
</feature>
<name>A0A644YDI8_9ZZZZ</name>